<protein>
    <submittedName>
        <fullName evidence="2">Conjugal transfer protein TraH</fullName>
    </submittedName>
</protein>
<keyword evidence="3" id="KW-1185">Reference proteome</keyword>
<dbReference type="Proteomes" id="UP001296921">
    <property type="component" value="Unassembled WGS sequence"/>
</dbReference>
<proteinExistence type="predicted"/>
<reference evidence="2 3" key="1">
    <citation type="submission" date="2020-11" db="EMBL/GenBank/DDBJ databases">
        <title>Insectihabitans protaetiae gen. nov. sp. nov. and Insectihabitans allomyrinae sp. nov., isolated from larvae of Protaetia brevitarsis seulensis and Allomyrina dichotoma, respectively.</title>
        <authorList>
            <person name="Lee S.D."/>
            <person name="Byeon Y.-S."/>
            <person name="Kim S.-M."/>
            <person name="Yang H.L."/>
            <person name="Kim I.S."/>
        </authorList>
    </citation>
    <scope>NUCLEOTIDE SEQUENCE [LARGE SCALE GENOMIC DNA]</scope>
    <source>
        <strain evidence="2 3">BWR-B9</strain>
    </source>
</reference>
<comment type="caution">
    <text evidence="2">The sequence shown here is derived from an EMBL/GenBank/DDBJ whole genome shotgun (WGS) entry which is preliminary data.</text>
</comment>
<dbReference type="Pfam" id="PF06122">
    <property type="entry name" value="TraH"/>
    <property type="match status" value="1"/>
</dbReference>
<name>A0ABS1IUV4_9GAMM</name>
<accession>A0ABS1IUV4</accession>
<dbReference type="RefSeq" id="WP_218468417.1">
    <property type="nucleotide sequence ID" value="NZ_JADRCR010000012.1"/>
</dbReference>
<keyword evidence="1" id="KW-0732">Signal</keyword>
<gene>
    <name evidence="2" type="ORF">I2494_17800</name>
</gene>
<evidence type="ECO:0000313" key="3">
    <source>
        <dbReference type="Proteomes" id="UP001296921"/>
    </source>
</evidence>
<feature type="signal peptide" evidence="1">
    <location>
        <begin position="1"/>
        <end position="22"/>
    </location>
</feature>
<dbReference type="NCBIfam" id="NF010279">
    <property type="entry name" value="PRK13723.1"/>
    <property type="match status" value="1"/>
</dbReference>
<dbReference type="InterPro" id="IPR010927">
    <property type="entry name" value="T4SS_TraH"/>
</dbReference>
<sequence>MKLKSSVLAITITLNCLFPAFADVNSDMNSFFNKLGFDSNTTQPQVWQGQAAGYASGGSIYARTSVKQIQLMSIQMPSLNAGCGGIDAYLGAFSFINGEQLQRLVKQIMSNAAGYAFDLALQATVPDMKKAKDFLQNLANDINSLSASTCQAAQAIVGGIVPQFEEGQKKICQDIAGQTNAFADWAASRQGCTIGGSYRSVTNNAPPDKKDEVLRNKNLIWDSLGANTMFSGDSGLREFAMSLSGTIIYDDNGKVTSLPPLAGNHDIITAMVNGGKANVYQCDNSTCLNPKIASMTISRENSLNGQVKAILASIQSKAISDEPLTQKERGFIESTSVPVLKYLVDPQMLGISSPVIVQLSEYITYDILMQYIQELIQQSRTMLGGKKYPEPVMKLLRESLIQASLNIGILQSDVQVKQDALLVLDRQMSYLRQQVSSRLLTRYQDNYRFERP</sequence>
<feature type="chain" id="PRO_5046975180" evidence="1">
    <location>
        <begin position="23"/>
        <end position="452"/>
    </location>
</feature>
<evidence type="ECO:0000256" key="1">
    <source>
        <dbReference type="SAM" id="SignalP"/>
    </source>
</evidence>
<evidence type="ECO:0000313" key="2">
    <source>
        <dbReference type="EMBL" id="MBK5145536.1"/>
    </source>
</evidence>
<organism evidence="2 3">
    <name type="scientific">Limnobaculum allomyrinae</name>
    <dbReference type="NCBI Taxonomy" id="2791986"/>
    <lineage>
        <taxon>Bacteria</taxon>
        <taxon>Pseudomonadati</taxon>
        <taxon>Pseudomonadota</taxon>
        <taxon>Gammaproteobacteria</taxon>
        <taxon>Enterobacterales</taxon>
        <taxon>Budviciaceae</taxon>
        <taxon>Limnobaculum</taxon>
    </lineage>
</organism>
<dbReference type="EMBL" id="JADRCR010000012">
    <property type="protein sequence ID" value="MBK5145536.1"/>
    <property type="molecule type" value="Genomic_DNA"/>
</dbReference>